<proteinExistence type="predicted"/>
<dbReference type="RefSeq" id="YP_003969393.1">
    <property type="nucleotide sequence ID" value="NC_014636.1"/>
</dbReference>
<protein>
    <submittedName>
        <fullName evidence="1">Uncharacterized protein</fullName>
    </submittedName>
</protein>
<keyword evidence="2" id="KW-1185">Reference proteome</keyword>
<sequence>MSYNYDLSQKPTFQMLMGNCQSLNALDPCIKVLGYRSDYKKKRNWAIMIAHNGQLMTGYYGWLKYRPAATDRSAHYVFKTVVTVADVYRGQSGFQIGLKTASGFEIETGATGTLEIMKRLADQTLVGNASGEFELTFTVEKKGENAYIEPYFGDIIPLESV</sequence>
<name>E1A2K1_9CAUD</name>
<dbReference type="GeneID" id="9861511"/>
<organism evidence="1 2">
    <name type="scientific">Aeromonas phage phiAS5</name>
    <dbReference type="NCBI Taxonomy" id="879630"/>
    <lineage>
        <taxon>Viruses</taxon>
        <taxon>Duplodnaviria</taxon>
        <taxon>Heunggongvirae</taxon>
        <taxon>Uroviricota</taxon>
        <taxon>Caudoviricetes</taxon>
        <taxon>Pantevenvirales</taxon>
        <taxon>Straboviridae</taxon>
        <taxon>Chrysonvirus</taxon>
        <taxon>Chrysonvirus as5</taxon>
    </lineage>
</organism>
<dbReference type="OrthoDB" id="25108at10239"/>
<evidence type="ECO:0000313" key="2">
    <source>
        <dbReference type="Proteomes" id="UP000002236"/>
    </source>
</evidence>
<dbReference type="KEGG" id="vg:9861511"/>
<dbReference type="Proteomes" id="UP000002236">
    <property type="component" value="Segment"/>
</dbReference>
<accession>E1A2K1</accession>
<evidence type="ECO:0000313" key="1">
    <source>
        <dbReference type="EMBL" id="ADM79947.1"/>
    </source>
</evidence>
<gene>
    <name evidence="1" type="ORF">phiAS5_ORF0104</name>
</gene>
<dbReference type="EMBL" id="HM452126">
    <property type="protein sequence ID" value="ADM79947.1"/>
    <property type="molecule type" value="Genomic_DNA"/>
</dbReference>
<reference evidence="1 2" key="1">
    <citation type="journal article" date="2012" name="Vet. Microbiol.">
        <title>Complete genome sequence and characterization of a broad-host range T4-like bacteriophage phiAS5 infecting Aeromonas salmonicida subsp. salmonicida.</title>
        <authorList>
            <person name="Kim J.H."/>
            <person name="Son J.S."/>
            <person name="Choi Y.J."/>
            <person name="Choresca C.H.Jr."/>
            <person name="Shin S.P."/>
            <person name="Han J.E."/>
            <person name="Jun J.W."/>
            <person name="Park S.C."/>
        </authorList>
    </citation>
    <scope>NUCLEOTIDE SEQUENCE [LARGE SCALE GENOMIC DNA]</scope>
</reference>